<gene>
    <name evidence="3" type="ORF">SAMN06295910_2050</name>
</gene>
<dbReference type="Proteomes" id="UP000192934">
    <property type="component" value="Chromosome I"/>
</dbReference>
<organism evidence="3 4">
    <name type="scientific">Allosphingosinicella indica</name>
    <dbReference type="NCBI Taxonomy" id="941907"/>
    <lineage>
        <taxon>Bacteria</taxon>
        <taxon>Pseudomonadati</taxon>
        <taxon>Pseudomonadota</taxon>
        <taxon>Alphaproteobacteria</taxon>
        <taxon>Sphingomonadales</taxon>
        <taxon>Sphingomonadaceae</taxon>
        <taxon>Allosphingosinicella</taxon>
    </lineage>
</organism>
<proteinExistence type="predicted"/>
<dbReference type="InterPro" id="IPR021136">
    <property type="entry name" value="Flagellar_hook_control-like_C"/>
</dbReference>
<reference evidence="4" key="1">
    <citation type="submission" date="2017-04" db="EMBL/GenBank/DDBJ databases">
        <authorList>
            <person name="Varghese N."/>
            <person name="Submissions S."/>
        </authorList>
    </citation>
    <scope>NUCLEOTIDE SEQUENCE [LARGE SCALE GENOMIC DNA]</scope>
    <source>
        <strain evidence="4">Dd16</strain>
    </source>
</reference>
<feature type="compositionally biased region" description="Low complexity" evidence="1">
    <location>
        <begin position="225"/>
        <end position="238"/>
    </location>
</feature>
<dbReference type="EMBL" id="LT840185">
    <property type="protein sequence ID" value="SMF72628.1"/>
    <property type="molecule type" value="Genomic_DNA"/>
</dbReference>
<keyword evidence="4" id="KW-1185">Reference proteome</keyword>
<dbReference type="Gene3D" id="3.30.750.140">
    <property type="match status" value="1"/>
</dbReference>
<evidence type="ECO:0000313" key="3">
    <source>
        <dbReference type="EMBL" id="SMF72628.1"/>
    </source>
</evidence>
<evidence type="ECO:0000256" key="1">
    <source>
        <dbReference type="SAM" id="MobiDB-lite"/>
    </source>
</evidence>
<feature type="compositionally biased region" description="Polar residues" evidence="1">
    <location>
        <begin position="495"/>
        <end position="505"/>
    </location>
</feature>
<dbReference type="STRING" id="941907.SAMN06295910_2050"/>
<feature type="region of interest" description="Disordered" evidence="1">
    <location>
        <begin position="461"/>
        <end position="512"/>
    </location>
</feature>
<dbReference type="Pfam" id="PF02120">
    <property type="entry name" value="Flg_hook"/>
    <property type="match status" value="1"/>
</dbReference>
<sequence>MAVETHPRIAARTGDAALPAKSGDAELGDMFSALLTGATLPEEEGAAPEGEGEPALETVPSDETEAPVDPLIGIALATISADHPVASAKVSAAEPGAPAKTAMASQSADADRAPVKIAQPTAEIEAGDPKPTDEADPAAVAPSRTRPFIGPQVSLPVDDDGPAKPSGKPTVETPVSMIAPQPQPQNSSATPTPGTRPVADPQVMRPVEGADATPKAAPQPTGEQPKPAATETAVAPPTIGKTRILAEPPVMRPTHDGAQPAAAQPATPPQQQAPDPAHAPQTALQAILAQAGLAAAPDARGSRIGAAETPKLAKAIDAIAATTPGTAAPVAQPLPESLQMMVAPVQQPQAIDVRAAAPASQPQPLEQLVEQQLDLAHESEWLDRLTRDIAGAGAKDGTMRFRLAPEHLGNLHVELKQQAAGAAIRLTAETEAARAILADAHPRLIAEARAQGVRIAEAHVDLGSGRSPQQEAADQRRQDQPGHPAGQSVLRGKKSVTNSALTMTPRTADRFA</sequence>
<dbReference type="RefSeq" id="WP_085218683.1">
    <property type="nucleotide sequence ID" value="NZ_LT840185.1"/>
</dbReference>
<protein>
    <submittedName>
        <fullName evidence="3">Hook-length control protein FliK</fullName>
    </submittedName>
</protein>
<dbReference type="InterPro" id="IPR038610">
    <property type="entry name" value="FliK-like_C_sf"/>
</dbReference>
<feature type="compositionally biased region" description="Acidic residues" evidence="1">
    <location>
        <begin position="41"/>
        <end position="65"/>
    </location>
</feature>
<evidence type="ECO:0000313" key="4">
    <source>
        <dbReference type="Proteomes" id="UP000192934"/>
    </source>
</evidence>
<feature type="region of interest" description="Disordered" evidence="1">
    <location>
        <begin position="86"/>
        <end position="281"/>
    </location>
</feature>
<feature type="region of interest" description="Disordered" evidence="1">
    <location>
        <begin position="1"/>
        <end position="22"/>
    </location>
</feature>
<feature type="compositionally biased region" description="Polar residues" evidence="1">
    <location>
        <begin position="184"/>
        <end position="193"/>
    </location>
</feature>
<name>A0A1X7GPC6_9SPHN</name>
<accession>A0A1X7GPC6</accession>
<feature type="domain" description="Flagellar hook-length control protein-like C-terminal" evidence="2">
    <location>
        <begin position="392"/>
        <end position="467"/>
    </location>
</feature>
<feature type="compositionally biased region" description="Low complexity" evidence="1">
    <location>
        <begin position="258"/>
        <end position="281"/>
    </location>
</feature>
<dbReference type="OrthoDB" id="7478760at2"/>
<dbReference type="AlphaFoldDB" id="A0A1X7GPC6"/>
<evidence type="ECO:0000259" key="2">
    <source>
        <dbReference type="Pfam" id="PF02120"/>
    </source>
</evidence>
<dbReference type="CDD" id="cd17470">
    <property type="entry name" value="T3SS_Flik_C"/>
    <property type="match status" value="1"/>
</dbReference>
<feature type="region of interest" description="Disordered" evidence="1">
    <location>
        <begin position="36"/>
        <end position="65"/>
    </location>
</feature>